<dbReference type="InterPro" id="IPR050834">
    <property type="entry name" value="Glycosyltransf_2"/>
</dbReference>
<dbReference type="PANTHER" id="PTHR43685:SF2">
    <property type="entry name" value="GLYCOSYLTRANSFERASE 2-LIKE DOMAIN-CONTAINING PROTEIN"/>
    <property type="match status" value="1"/>
</dbReference>
<dbReference type="Gene3D" id="3.90.550.10">
    <property type="entry name" value="Spore Coat Polysaccharide Biosynthesis Protein SpsA, Chain A"/>
    <property type="match status" value="1"/>
</dbReference>
<feature type="domain" description="Glycosyltransferase 2-like" evidence="1">
    <location>
        <begin position="2"/>
        <end position="107"/>
    </location>
</feature>
<dbReference type="PANTHER" id="PTHR43685">
    <property type="entry name" value="GLYCOSYLTRANSFERASE"/>
    <property type="match status" value="1"/>
</dbReference>
<organism evidence="2">
    <name type="scientific">uncultured Deinococcus sp</name>
    <dbReference type="NCBI Taxonomy" id="158789"/>
    <lineage>
        <taxon>Bacteria</taxon>
        <taxon>Thermotogati</taxon>
        <taxon>Deinococcota</taxon>
        <taxon>Deinococci</taxon>
        <taxon>Deinococcales</taxon>
        <taxon>Deinococcaceae</taxon>
        <taxon>Deinococcus</taxon>
        <taxon>environmental samples</taxon>
    </lineage>
</organism>
<protein>
    <submittedName>
        <fullName evidence="2">CAZy families GT2 protein</fullName>
    </submittedName>
</protein>
<feature type="non-terminal residue" evidence="2">
    <location>
        <position position="130"/>
    </location>
</feature>
<feature type="non-terminal residue" evidence="2">
    <location>
        <position position="1"/>
    </location>
</feature>
<proteinExistence type="predicted"/>
<dbReference type="Pfam" id="PF00535">
    <property type="entry name" value="Glycos_transf_2"/>
    <property type="match status" value="1"/>
</dbReference>
<reference evidence="2" key="1">
    <citation type="journal article" date="2013" name="Environ. Microbiol.">
        <title>Seasonally variable intestinal metagenomes of the red palm weevil (Rhynchophorus ferrugineus).</title>
        <authorList>
            <person name="Jia S."/>
            <person name="Zhang X."/>
            <person name="Zhang G."/>
            <person name="Yin A."/>
            <person name="Zhang S."/>
            <person name="Li F."/>
            <person name="Wang L."/>
            <person name="Zhao D."/>
            <person name="Yun Q."/>
            <person name="Tala"/>
            <person name="Wang J."/>
            <person name="Sun G."/>
            <person name="Baabdullah M."/>
            <person name="Yu X."/>
            <person name="Hu S."/>
            <person name="Al-Mssallem I.S."/>
            <person name="Yu J."/>
        </authorList>
    </citation>
    <scope>NUCLEOTIDE SEQUENCE</scope>
</reference>
<sequence>AIIPTTYRDILELRRSIQSAKTQTDVQTQVIVVADAPENPEAKESILRSGADEVYFTGGGMGAAHARNVGIMNAQGAWIGFLDDDDSWLPDKSNSQIQAALREPSSLDVVLSGRIVNVYEDNSTIRTVYL</sequence>
<dbReference type="SUPFAM" id="SSF53448">
    <property type="entry name" value="Nucleotide-diphospho-sugar transferases"/>
    <property type="match status" value="1"/>
</dbReference>
<accession>A0A060BM25</accession>
<dbReference type="EMBL" id="KF116392">
    <property type="protein sequence ID" value="AIA83637.1"/>
    <property type="molecule type" value="Genomic_DNA"/>
</dbReference>
<dbReference type="CDD" id="cd00761">
    <property type="entry name" value="Glyco_tranf_GTA_type"/>
    <property type="match status" value="1"/>
</dbReference>
<dbReference type="AlphaFoldDB" id="A0A060BM25"/>
<evidence type="ECO:0000313" key="2">
    <source>
        <dbReference type="EMBL" id="AIA83637.1"/>
    </source>
</evidence>
<name>A0A060BM25_9DEIO</name>
<dbReference type="InterPro" id="IPR001173">
    <property type="entry name" value="Glyco_trans_2-like"/>
</dbReference>
<evidence type="ECO:0000259" key="1">
    <source>
        <dbReference type="Pfam" id="PF00535"/>
    </source>
</evidence>
<dbReference type="InterPro" id="IPR029044">
    <property type="entry name" value="Nucleotide-diphossugar_trans"/>
</dbReference>